<organism evidence="4 5">
    <name type="scientific">Streptomyces mangrovisoli</name>
    <dbReference type="NCBI Taxonomy" id="1428628"/>
    <lineage>
        <taxon>Bacteria</taxon>
        <taxon>Bacillati</taxon>
        <taxon>Actinomycetota</taxon>
        <taxon>Actinomycetes</taxon>
        <taxon>Kitasatosporales</taxon>
        <taxon>Streptomycetaceae</taxon>
        <taxon>Streptomyces</taxon>
    </lineage>
</organism>
<dbReference type="GO" id="GO:0008610">
    <property type="term" value="P:lipid biosynthetic process"/>
    <property type="evidence" value="ECO:0007669"/>
    <property type="project" value="TreeGrafter"/>
</dbReference>
<dbReference type="PANTHER" id="PTHR11487">
    <property type="entry name" value="THIOESTERASE"/>
    <property type="match status" value="1"/>
</dbReference>
<evidence type="ECO:0000259" key="3">
    <source>
        <dbReference type="SMART" id="SM00824"/>
    </source>
</evidence>
<sequence length="258" mass="27768">MTANGQADWFRNFAPAPQAPVRLVCLPHAGGSAGYYVPVARALAPRVEVLAVQYPGRQDRRHEAPFTDVRLLADAVAERLAPYADRPLALFGHSMGATVGYEVALRLEAAGRGPAHLFVSGRRAPSVVVEERWHLATDAGLVREVKSLAGTDTAFLDDPELLEMVLPVIRADYRAVETYRADPAAPRLACPVTALTGDHDPKAAVEHVLRWERHTTGGFTAQVFSGGHFYLNDHAADVLRTVAARLEPGVVGVSRAAG</sequence>
<evidence type="ECO:0000256" key="2">
    <source>
        <dbReference type="ARBA" id="ARBA00022801"/>
    </source>
</evidence>
<dbReference type="Gene3D" id="3.40.50.1820">
    <property type="entry name" value="alpha/beta hydrolase"/>
    <property type="match status" value="1"/>
</dbReference>
<dbReference type="GO" id="GO:0016787">
    <property type="term" value="F:hydrolase activity"/>
    <property type="evidence" value="ECO:0007669"/>
    <property type="project" value="UniProtKB-KW"/>
</dbReference>
<evidence type="ECO:0000313" key="4">
    <source>
        <dbReference type="EMBL" id="OIJ68199.1"/>
    </source>
</evidence>
<dbReference type="InterPro" id="IPR012223">
    <property type="entry name" value="TEII"/>
</dbReference>
<accession>A0A1J4P0C9</accession>
<reference evidence="4" key="1">
    <citation type="submission" date="2016-10" db="EMBL/GenBank/DDBJ databases">
        <title>Genome sequence of Streptomyces mangrovisoli MUSC 149.</title>
        <authorList>
            <person name="Lee L.-H."/>
            <person name="Ser H.-L."/>
        </authorList>
    </citation>
    <scope>NUCLEOTIDE SEQUENCE [LARGE SCALE GENOMIC DNA]</scope>
    <source>
        <strain evidence="4">MUSC 149</strain>
    </source>
</reference>
<comment type="similarity">
    <text evidence="1">Belongs to the thioesterase family.</text>
</comment>
<proteinExistence type="inferred from homology"/>
<evidence type="ECO:0000313" key="5">
    <source>
        <dbReference type="Proteomes" id="UP000034196"/>
    </source>
</evidence>
<dbReference type="InterPro" id="IPR029058">
    <property type="entry name" value="AB_hydrolase_fold"/>
</dbReference>
<dbReference type="AlphaFoldDB" id="A0A1J4P0C9"/>
<dbReference type="STRING" id="1428628.WN71_009170"/>
<protein>
    <submittedName>
        <fullName evidence="4">Thioesterase</fullName>
    </submittedName>
</protein>
<dbReference type="PANTHER" id="PTHR11487:SF0">
    <property type="entry name" value="S-ACYL FATTY ACID SYNTHASE THIOESTERASE, MEDIUM CHAIN"/>
    <property type="match status" value="1"/>
</dbReference>
<comment type="caution">
    <text evidence="4">The sequence shown here is derived from an EMBL/GenBank/DDBJ whole genome shotgun (WGS) entry which is preliminary data.</text>
</comment>
<name>A0A1J4P0C9_9ACTN</name>
<evidence type="ECO:0000256" key="1">
    <source>
        <dbReference type="ARBA" id="ARBA00007169"/>
    </source>
</evidence>
<dbReference type="SUPFAM" id="SSF53474">
    <property type="entry name" value="alpha/beta-Hydrolases"/>
    <property type="match status" value="1"/>
</dbReference>
<feature type="domain" description="Thioesterase TesA-like" evidence="3">
    <location>
        <begin position="24"/>
        <end position="246"/>
    </location>
</feature>
<dbReference type="InterPro" id="IPR020802">
    <property type="entry name" value="TesA-like"/>
</dbReference>
<gene>
    <name evidence="4" type="ORF">WN71_009170</name>
</gene>
<dbReference type="InterPro" id="IPR001031">
    <property type="entry name" value="Thioesterase"/>
</dbReference>
<dbReference type="Pfam" id="PF00975">
    <property type="entry name" value="Thioesterase"/>
    <property type="match status" value="1"/>
</dbReference>
<dbReference type="OrthoDB" id="8480037at2"/>
<keyword evidence="2" id="KW-0378">Hydrolase</keyword>
<dbReference type="RefSeq" id="WP_046591493.1">
    <property type="nucleotide sequence ID" value="NZ_LAVA02000018.1"/>
</dbReference>
<dbReference type="EMBL" id="LAVA02000018">
    <property type="protein sequence ID" value="OIJ68199.1"/>
    <property type="molecule type" value="Genomic_DNA"/>
</dbReference>
<keyword evidence="5" id="KW-1185">Reference proteome</keyword>
<dbReference type="SMART" id="SM00824">
    <property type="entry name" value="PKS_TE"/>
    <property type="match status" value="1"/>
</dbReference>
<dbReference type="Proteomes" id="UP000034196">
    <property type="component" value="Unassembled WGS sequence"/>
</dbReference>